<gene>
    <name evidence="1" type="ORF">Bhyg_15248</name>
</gene>
<keyword evidence="2" id="KW-1185">Reference proteome</keyword>
<dbReference type="Proteomes" id="UP001151699">
    <property type="component" value="Chromosome C"/>
</dbReference>
<organism evidence="1 2">
    <name type="scientific">Pseudolycoriella hygida</name>
    <dbReference type="NCBI Taxonomy" id="35572"/>
    <lineage>
        <taxon>Eukaryota</taxon>
        <taxon>Metazoa</taxon>
        <taxon>Ecdysozoa</taxon>
        <taxon>Arthropoda</taxon>
        <taxon>Hexapoda</taxon>
        <taxon>Insecta</taxon>
        <taxon>Pterygota</taxon>
        <taxon>Neoptera</taxon>
        <taxon>Endopterygota</taxon>
        <taxon>Diptera</taxon>
        <taxon>Nematocera</taxon>
        <taxon>Sciaroidea</taxon>
        <taxon>Sciaridae</taxon>
        <taxon>Pseudolycoriella</taxon>
    </lineage>
</organism>
<name>A0A9Q0RY24_9DIPT</name>
<dbReference type="AlphaFoldDB" id="A0A9Q0RY24"/>
<dbReference type="EMBL" id="WJQU01000004">
    <property type="protein sequence ID" value="KAJ6636656.1"/>
    <property type="molecule type" value="Genomic_DNA"/>
</dbReference>
<sequence length="79" mass="9027">FKTQGLPERPVREFHNITKNNSIDLWNGVSNIARNCNVIINENYLIANSSTSCIIRLANCDFSDCKSFPFTESKKFEIV</sequence>
<accession>A0A9Q0RY24</accession>
<comment type="caution">
    <text evidence="1">The sequence shown here is derived from an EMBL/GenBank/DDBJ whole genome shotgun (WGS) entry which is preliminary data.</text>
</comment>
<feature type="non-terminal residue" evidence="1">
    <location>
        <position position="79"/>
    </location>
</feature>
<evidence type="ECO:0000313" key="2">
    <source>
        <dbReference type="Proteomes" id="UP001151699"/>
    </source>
</evidence>
<feature type="non-terminal residue" evidence="1">
    <location>
        <position position="1"/>
    </location>
</feature>
<proteinExistence type="predicted"/>
<reference evidence="1" key="1">
    <citation type="submission" date="2022-07" db="EMBL/GenBank/DDBJ databases">
        <authorList>
            <person name="Trinca V."/>
            <person name="Uliana J.V.C."/>
            <person name="Torres T.T."/>
            <person name="Ward R.J."/>
            <person name="Monesi N."/>
        </authorList>
    </citation>
    <scope>NUCLEOTIDE SEQUENCE</scope>
    <source>
        <strain evidence="1">HSMRA1968</strain>
        <tissue evidence="1">Whole embryos</tissue>
    </source>
</reference>
<evidence type="ECO:0000313" key="1">
    <source>
        <dbReference type="EMBL" id="KAJ6636656.1"/>
    </source>
</evidence>
<protein>
    <submittedName>
        <fullName evidence="1">Uncharacterized protein</fullName>
    </submittedName>
</protein>